<comment type="caution">
    <text evidence="1">The sequence shown here is derived from an EMBL/GenBank/DDBJ whole genome shotgun (WGS) entry which is preliminary data.</text>
</comment>
<dbReference type="Proteomes" id="UP000290572">
    <property type="component" value="Unassembled WGS sequence"/>
</dbReference>
<dbReference type="PANTHER" id="PTHR47510">
    <property type="entry name" value="REVERSE TRANSCRIPTASE DOMAIN-CONTAINING PROTEIN"/>
    <property type="match status" value="1"/>
</dbReference>
<dbReference type="STRING" id="84645.A0A498N770"/>
<evidence type="ECO:0000313" key="1">
    <source>
        <dbReference type="EMBL" id="RXN30279.1"/>
    </source>
</evidence>
<evidence type="ECO:0000313" key="2">
    <source>
        <dbReference type="Proteomes" id="UP000290572"/>
    </source>
</evidence>
<protein>
    <submittedName>
        <fullName evidence="1">Dynein heavy chain</fullName>
    </submittedName>
</protein>
<dbReference type="PANTHER" id="PTHR47510:SF3">
    <property type="entry name" value="ENDO_EXONUCLEASE_PHOSPHATASE DOMAIN-CONTAINING PROTEIN"/>
    <property type="match status" value="1"/>
</dbReference>
<dbReference type="Gene3D" id="3.60.10.10">
    <property type="entry name" value="Endonuclease/exonuclease/phosphatase"/>
    <property type="match status" value="1"/>
</dbReference>
<accession>A0A498N770</accession>
<sequence length="358" mass="41012">MAHLRRRANRPPLPSILLANVQSLENKLCELWAQISFQGETQDCCVICLTETWLSDRIPDSSIKLPGFSVHRADRSRELTGKSRGGGVCIMINNSWCDYANVHPIKFLCSTDLEYLMLMCRPFWLPTEFSAVIITAVYIPPQANTDRAHRDLYNVISSQETTHPEAAFITSGDFNNANLRKVLPKLYQHIQFNTRGERLLDHCYTSFRNAYKALPRAPFGQSDHRSILLLPVYRQKLKQEAPTLRTVHCWSDQSESMLQDCFNHTDWEMFRTAADNINEYTESVCGFIKKCVDDVVPSKTVKVYPNQKPWINRDVRMALAARNSAFVSANTLDYKYANYQLRKTNKSAKREGQSGTTT</sequence>
<keyword evidence="2" id="KW-1185">Reference proteome</keyword>
<proteinExistence type="predicted"/>
<name>A0A498N770_LABRO</name>
<dbReference type="AlphaFoldDB" id="A0A498N770"/>
<dbReference type="InterPro" id="IPR036691">
    <property type="entry name" value="Endo/exonu/phosph_ase_sf"/>
</dbReference>
<organism evidence="1 2">
    <name type="scientific">Labeo rohita</name>
    <name type="common">Indian major carp</name>
    <name type="synonym">Cyprinus rohita</name>
    <dbReference type="NCBI Taxonomy" id="84645"/>
    <lineage>
        <taxon>Eukaryota</taxon>
        <taxon>Metazoa</taxon>
        <taxon>Chordata</taxon>
        <taxon>Craniata</taxon>
        <taxon>Vertebrata</taxon>
        <taxon>Euteleostomi</taxon>
        <taxon>Actinopterygii</taxon>
        <taxon>Neopterygii</taxon>
        <taxon>Teleostei</taxon>
        <taxon>Ostariophysi</taxon>
        <taxon>Cypriniformes</taxon>
        <taxon>Cyprinidae</taxon>
        <taxon>Labeoninae</taxon>
        <taxon>Labeonini</taxon>
        <taxon>Labeo</taxon>
    </lineage>
</organism>
<dbReference type="SUPFAM" id="SSF56219">
    <property type="entry name" value="DNase I-like"/>
    <property type="match status" value="1"/>
</dbReference>
<dbReference type="EMBL" id="QBIY01011602">
    <property type="protein sequence ID" value="RXN30279.1"/>
    <property type="molecule type" value="Genomic_DNA"/>
</dbReference>
<reference evidence="1 2" key="1">
    <citation type="submission" date="2018-03" db="EMBL/GenBank/DDBJ databases">
        <title>Draft genome sequence of Rohu Carp (Labeo rohita).</title>
        <authorList>
            <person name="Das P."/>
            <person name="Kushwaha B."/>
            <person name="Joshi C.G."/>
            <person name="Kumar D."/>
            <person name="Nagpure N.S."/>
            <person name="Sahoo L."/>
            <person name="Das S.P."/>
            <person name="Bit A."/>
            <person name="Patnaik S."/>
            <person name="Meher P.K."/>
            <person name="Jayasankar P."/>
            <person name="Koringa P.G."/>
            <person name="Patel N.V."/>
            <person name="Hinsu A.T."/>
            <person name="Kumar R."/>
            <person name="Pandey M."/>
            <person name="Agarwal S."/>
            <person name="Srivastava S."/>
            <person name="Singh M."/>
            <person name="Iquebal M.A."/>
            <person name="Jaiswal S."/>
            <person name="Angadi U.B."/>
            <person name="Kumar N."/>
            <person name="Raza M."/>
            <person name="Shah T.M."/>
            <person name="Rai A."/>
            <person name="Jena J.K."/>
        </authorList>
    </citation>
    <scope>NUCLEOTIDE SEQUENCE [LARGE SCALE GENOMIC DNA]</scope>
    <source>
        <strain evidence="1">DASCIFA01</strain>
        <tissue evidence="1">Testis</tissue>
    </source>
</reference>
<gene>
    <name evidence="1" type="ORF">ROHU_005051</name>
</gene>